<proteinExistence type="predicted"/>
<dbReference type="eggNOG" id="ENOG502ZGPT">
    <property type="taxonomic scope" value="Bacteria"/>
</dbReference>
<evidence type="ECO:0000313" key="1">
    <source>
        <dbReference type="EMBL" id="EGD49543.1"/>
    </source>
</evidence>
<sequence length="233" mass="26806">MRKCLLSIDWDYFIHTQKENWGSYIENTKNVINLWYKRYIQAKALGKDIQKSFRLSSCIDGFWEKIKGNFIFAKGIKAYVSDSHALSYNIARKQGCNTVYLFDAHADLGYGGLSSLDFEVNCANWLGKLLKDNWIGEANIIYSPYTAEKPDYFKPINNAFNVRYPGFNDLDTGIEVSAVHICRSGAWTPPWLDERFAKFVDSLGTAYELKDCPTRKWDTTNISFSDQISYMLA</sequence>
<dbReference type="AlphaFoldDB" id="F1T7U5"/>
<dbReference type="OrthoDB" id="1705985at2"/>
<comment type="caution">
    <text evidence="1">The sequence shown here is derived from an EMBL/GenBank/DDBJ whole genome shotgun (WGS) entry which is preliminary data.</text>
</comment>
<accession>F1T7U5</accession>
<dbReference type="STRING" id="588581.Cpap_3979"/>
<dbReference type="RefSeq" id="WP_004616333.1">
    <property type="nucleotide sequence ID" value="NZ_ACXX02000001.1"/>
</dbReference>
<gene>
    <name evidence="1" type="ORF">Cpap_3979</name>
</gene>
<name>F1T7U5_9FIRM</name>
<reference evidence="1" key="2">
    <citation type="submission" date="2011-01" db="EMBL/GenBank/DDBJ databases">
        <title>The Non-contiguous Finished genome of Clostridium papyrosolvens.</title>
        <authorList>
            <person name="Lucas S."/>
            <person name="Copeland A."/>
            <person name="Lapidus A."/>
            <person name="Cheng J.-F."/>
            <person name="Goodwin L."/>
            <person name="Pitluck S."/>
            <person name="Misra M."/>
            <person name="Chertkov O."/>
            <person name="Detter J.C."/>
            <person name="Han C."/>
            <person name="Tapia R."/>
            <person name="Land M."/>
            <person name="Hauser L."/>
            <person name="Kyrpides N."/>
            <person name="Ivanova N."/>
            <person name="Pagani I."/>
            <person name="Mouttaki H."/>
            <person name="He Z."/>
            <person name="Zhou J."/>
            <person name="Hemme C.L."/>
            <person name="Woyke T."/>
        </authorList>
    </citation>
    <scope>NUCLEOTIDE SEQUENCE [LARGE SCALE GENOMIC DNA]</scope>
    <source>
        <strain evidence="1">DSM 2782</strain>
    </source>
</reference>
<evidence type="ECO:0000313" key="2">
    <source>
        <dbReference type="Proteomes" id="UP000003860"/>
    </source>
</evidence>
<dbReference type="Proteomes" id="UP000003860">
    <property type="component" value="Unassembled WGS sequence"/>
</dbReference>
<organism evidence="1 2">
    <name type="scientific">Ruminiclostridium papyrosolvens DSM 2782</name>
    <dbReference type="NCBI Taxonomy" id="588581"/>
    <lineage>
        <taxon>Bacteria</taxon>
        <taxon>Bacillati</taxon>
        <taxon>Bacillota</taxon>
        <taxon>Clostridia</taxon>
        <taxon>Eubacteriales</taxon>
        <taxon>Oscillospiraceae</taxon>
        <taxon>Ruminiclostridium</taxon>
    </lineage>
</organism>
<keyword evidence="2" id="KW-1185">Reference proteome</keyword>
<protein>
    <submittedName>
        <fullName evidence="1">Uncharacterized protein</fullName>
    </submittedName>
</protein>
<dbReference type="EMBL" id="ACXX02000001">
    <property type="protein sequence ID" value="EGD49543.1"/>
    <property type="molecule type" value="Genomic_DNA"/>
</dbReference>
<reference evidence="1" key="1">
    <citation type="submission" date="2009-07" db="EMBL/GenBank/DDBJ databases">
        <authorList>
            <consortium name="US DOE Joint Genome Institute (JGI-PGF)"/>
            <person name="Lucas S."/>
            <person name="Copeland A."/>
            <person name="Lapidus A."/>
            <person name="Glavina del Rio T."/>
            <person name="Tice H."/>
            <person name="Bruce D."/>
            <person name="Goodwin L."/>
            <person name="Pitluck S."/>
            <person name="Larimer F."/>
            <person name="Land M.L."/>
            <person name="Mouttaki H."/>
            <person name="He Z."/>
            <person name="Zhou J."/>
            <person name="Hemme C.L."/>
        </authorList>
    </citation>
    <scope>NUCLEOTIDE SEQUENCE</scope>
    <source>
        <strain evidence="1">DSM 2782</strain>
    </source>
</reference>